<feature type="compositionally biased region" description="Basic residues" evidence="1">
    <location>
        <begin position="1"/>
        <end position="17"/>
    </location>
</feature>
<protein>
    <recommendedName>
        <fullName evidence="4">ATP/GTP-binding protein</fullName>
    </recommendedName>
</protein>
<comment type="caution">
    <text evidence="2">The sequence shown here is derived from an EMBL/GenBank/DDBJ whole genome shotgun (WGS) entry which is preliminary data.</text>
</comment>
<dbReference type="RefSeq" id="WP_310548513.1">
    <property type="nucleotide sequence ID" value="NZ_JAVKGR010000008.1"/>
</dbReference>
<feature type="region of interest" description="Disordered" evidence="1">
    <location>
        <begin position="1"/>
        <end position="39"/>
    </location>
</feature>
<dbReference type="Proteomes" id="UP001251870">
    <property type="component" value="Unassembled WGS sequence"/>
</dbReference>
<name>A0ABU2DSP4_9MICC</name>
<keyword evidence="3" id="KW-1185">Reference proteome</keyword>
<proteinExistence type="predicted"/>
<sequence length="100" mass="11155">MARHGRSRGSKWQRPHRPVNPALVDGGFGGGARQRRRDGEYHVRSISAAAATKSYLCPGCSLSIEPGTAHIVAWRADSIFGDDHAASERRHWHRRCWQIG</sequence>
<dbReference type="EMBL" id="JAVKGR010000008">
    <property type="protein sequence ID" value="MDR8019524.1"/>
    <property type="molecule type" value="Genomic_DNA"/>
</dbReference>
<evidence type="ECO:0000313" key="2">
    <source>
        <dbReference type="EMBL" id="MDR8019524.1"/>
    </source>
</evidence>
<evidence type="ECO:0000313" key="3">
    <source>
        <dbReference type="Proteomes" id="UP001251870"/>
    </source>
</evidence>
<reference evidence="2 3" key="1">
    <citation type="submission" date="2023-09" db="EMBL/GenBank/DDBJ databases">
        <title>Description of three actinobacteria isolated from air of manufacturing shop in a pharmaceutical factory.</title>
        <authorList>
            <person name="Zhang D.-F."/>
        </authorList>
    </citation>
    <scope>NUCLEOTIDE SEQUENCE [LARGE SCALE GENOMIC DNA]</scope>
    <source>
        <strain evidence="2 3">LY-0111</strain>
    </source>
</reference>
<gene>
    <name evidence="2" type="ORF">RIL96_08095</name>
</gene>
<accession>A0ABU2DSP4</accession>
<organism evidence="2 3">
    <name type="scientific">Nesterenkonia aerolata</name>
    <dbReference type="NCBI Taxonomy" id="3074079"/>
    <lineage>
        <taxon>Bacteria</taxon>
        <taxon>Bacillati</taxon>
        <taxon>Actinomycetota</taxon>
        <taxon>Actinomycetes</taxon>
        <taxon>Micrococcales</taxon>
        <taxon>Micrococcaceae</taxon>
        <taxon>Nesterenkonia</taxon>
    </lineage>
</organism>
<evidence type="ECO:0000256" key="1">
    <source>
        <dbReference type="SAM" id="MobiDB-lite"/>
    </source>
</evidence>
<evidence type="ECO:0008006" key="4">
    <source>
        <dbReference type="Google" id="ProtNLM"/>
    </source>
</evidence>